<sequence length="237" mass="26139">MKKLYLPLLSLVMITPLAAYAEEEPSNWKNNVELGAVQTSGNTKTLTVNAKLKSVHEGDTLRETVTGSANNSTDSNTTTAESYKASLQEDWKFSERGYLFARGSFESDRFAGYSRRFSETAGYGRDLIKTDDLLWKFELGGGLRQTQYTDRSKKSEPIMRSATGVNWKVNDSATFTQDISTEGGKNGWATESVTALQHALNSHIASKISLKLNHNSKVPAGIKKLDVETAITLVVNF</sequence>
<gene>
    <name evidence="2" type="ORF">Ga0123461_2217</name>
</gene>
<keyword evidence="3" id="KW-1185">Reference proteome</keyword>
<protein>
    <submittedName>
        <fullName evidence="2">Salt-induced outer membrane protein YdiY</fullName>
    </submittedName>
</protein>
<keyword evidence="1" id="KW-0732">Signal</keyword>
<evidence type="ECO:0000256" key="1">
    <source>
        <dbReference type="SAM" id="SignalP"/>
    </source>
</evidence>
<feature type="signal peptide" evidence="1">
    <location>
        <begin position="1"/>
        <end position="21"/>
    </location>
</feature>
<dbReference type="OrthoDB" id="5292716at2"/>
<accession>A0A2K8L0N3</accession>
<reference evidence="2 3" key="1">
    <citation type="submission" date="2016-12" db="EMBL/GenBank/DDBJ databases">
        <title>Isolation and genomic insights into novel planktonic Zetaproteobacteria from stratified waters of the Chesapeake Bay.</title>
        <authorList>
            <person name="McAllister S.M."/>
            <person name="Kato S."/>
            <person name="Chan C.S."/>
            <person name="Chiu B.K."/>
            <person name="Field E.K."/>
        </authorList>
    </citation>
    <scope>NUCLEOTIDE SEQUENCE [LARGE SCALE GENOMIC DNA]</scope>
    <source>
        <strain evidence="2 3">CP-5</strain>
    </source>
</reference>
<dbReference type="Pfam" id="PF04338">
    <property type="entry name" value="DUF481"/>
    <property type="match status" value="1"/>
</dbReference>
<evidence type="ECO:0000313" key="2">
    <source>
        <dbReference type="EMBL" id="ATX80622.1"/>
    </source>
</evidence>
<dbReference type="EMBL" id="CP018799">
    <property type="protein sequence ID" value="ATX80622.1"/>
    <property type="molecule type" value="Genomic_DNA"/>
</dbReference>
<dbReference type="Proteomes" id="UP000231701">
    <property type="component" value="Chromosome"/>
</dbReference>
<name>A0A2K8L0N3_MARES</name>
<evidence type="ECO:0000313" key="3">
    <source>
        <dbReference type="Proteomes" id="UP000231701"/>
    </source>
</evidence>
<organism evidence="2 3">
    <name type="scientific">Mariprofundus aestuarium</name>
    <dbReference type="NCBI Taxonomy" id="1921086"/>
    <lineage>
        <taxon>Bacteria</taxon>
        <taxon>Pseudomonadati</taxon>
        <taxon>Pseudomonadota</taxon>
        <taxon>Candidatius Mariprofundia</taxon>
        <taxon>Mariprofundales</taxon>
        <taxon>Mariprofundaceae</taxon>
        <taxon>Mariprofundus</taxon>
    </lineage>
</organism>
<dbReference type="InterPro" id="IPR007433">
    <property type="entry name" value="DUF481"/>
</dbReference>
<dbReference type="KEGG" id="maes:Ga0123461_2217"/>
<dbReference type="AlphaFoldDB" id="A0A2K8L0N3"/>
<proteinExistence type="predicted"/>
<feature type="chain" id="PRO_5014662084" evidence="1">
    <location>
        <begin position="22"/>
        <end position="237"/>
    </location>
</feature>